<keyword evidence="3" id="KW-1185">Reference proteome</keyword>
<feature type="region of interest" description="Disordered" evidence="1">
    <location>
        <begin position="83"/>
        <end position="104"/>
    </location>
</feature>
<gene>
    <name evidence="2" type="ORF">NPIL_504611</name>
</gene>
<reference evidence="2" key="1">
    <citation type="submission" date="2020-08" db="EMBL/GenBank/DDBJ databases">
        <title>Multicomponent nature underlies the extraordinary mechanical properties of spider dragline silk.</title>
        <authorList>
            <person name="Kono N."/>
            <person name="Nakamura H."/>
            <person name="Mori M."/>
            <person name="Yoshida Y."/>
            <person name="Ohtoshi R."/>
            <person name="Malay A.D."/>
            <person name="Moran D.A.P."/>
            <person name="Tomita M."/>
            <person name="Numata K."/>
            <person name="Arakawa K."/>
        </authorList>
    </citation>
    <scope>NUCLEOTIDE SEQUENCE</scope>
</reference>
<evidence type="ECO:0000313" key="3">
    <source>
        <dbReference type="Proteomes" id="UP000887013"/>
    </source>
</evidence>
<dbReference type="AlphaFoldDB" id="A0A8X6TFI1"/>
<name>A0A8X6TFI1_NEPPI</name>
<organism evidence="2 3">
    <name type="scientific">Nephila pilipes</name>
    <name type="common">Giant wood spider</name>
    <name type="synonym">Nephila maculata</name>
    <dbReference type="NCBI Taxonomy" id="299642"/>
    <lineage>
        <taxon>Eukaryota</taxon>
        <taxon>Metazoa</taxon>
        <taxon>Ecdysozoa</taxon>
        <taxon>Arthropoda</taxon>
        <taxon>Chelicerata</taxon>
        <taxon>Arachnida</taxon>
        <taxon>Araneae</taxon>
        <taxon>Araneomorphae</taxon>
        <taxon>Entelegynae</taxon>
        <taxon>Araneoidea</taxon>
        <taxon>Nephilidae</taxon>
        <taxon>Nephila</taxon>
    </lineage>
</organism>
<proteinExistence type="predicted"/>
<dbReference type="Proteomes" id="UP000887013">
    <property type="component" value="Unassembled WGS sequence"/>
</dbReference>
<evidence type="ECO:0000313" key="2">
    <source>
        <dbReference type="EMBL" id="GFT09603.1"/>
    </source>
</evidence>
<comment type="caution">
    <text evidence="2">The sequence shown here is derived from an EMBL/GenBank/DDBJ whole genome shotgun (WGS) entry which is preliminary data.</text>
</comment>
<sequence length="154" mass="17308">MYLFLRSTTRTQSCSLVAVATVNIPVNSGCFVRGSLRLLLPYGCTVIDDPTSISRRRILIGESLVDLERDMVPWKYFQRQIDNGDSPPIKQNPRRIPLSRRNQDEQMKNSSIIAEFSGNWASSIVLTKNRVASADQPCFAIYGTLSIFSGSEQF</sequence>
<evidence type="ECO:0000256" key="1">
    <source>
        <dbReference type="SAM" id="MobiDB-lite"/>
    </source>
</evidence>
<protein>
    <submittedName>
        <fullName evidence="2">Uncharacterized protein</fullName>
    </submittedName>
</protein>
<accession>A0A8X6TFI1</accession>
<dbReference type="EMBL" id="BMAW01057212">
    <property type="protein sequence ID" value="GFT09603.1"/>
    <property type="molecule type" value="Genomic_DNA"/>
</dbReference>